<dbReference type="GeneID" id="87900593"/>
<name>A0ABR0FAU5_9PEZI</name>
<protein>
    <submittedName>
        <fullName evidence="1">Uncharacterized protein</fullName>
    </submittedName>
</protein>
<sequence>MSENIPNRLWLMTPARRSALETSCPNLLAAFDAGFLHIATIHHHSTSDLQDLVPYTENGSETIAIFLYNHDAYFSHDTGNASLMLVAAPGFMLHATIRDGAIHPQPRLDPSLSFGAVCRTIDFGDCGAACVIVDRNGLNELPCELVEIAVLDLRPGARGRSWRRALAAGLSLRARGRTRRGGRTRRRIMAARLQTLAARLSRPA</sequence>
<keyword evidence="2" id="KW-1185">Reference proteome</keyword>
<reference evidence="1 2" key="1">
    <citation type="journal article" date="2023" name="bioRxiv">
        <title>High-quality genome assemblies of four members of thePodospora anserinaspecies complex.</title>
        <authorList>
            <person name="Ament-Velasquez S.L."/>
            <person name="Vogan A.A."/>
            <person name="Wallerman O."/>
            <person name="Hartmann F."/>
            <person name="Gautier V."/>
            <person name="Silar P."/>
            <person name="Giraud T."/>
            <person name="Johannesson H."/>
        </authorList>
    </citation>
    <scope>NUCLEOTIDE SEQUENCE [LARGE SCALE GENOMIC DNA]</scope>
    <source>
        <strain evidence="1 2">CBS 112042</strain>
    </source>
</reference>
<comment type="caution">
    <text evidence="1">The sequence shown here is derived from an EMBL/GenBank/DDBJ whole genome shotgun (WGS) entry which is preliminary data.</text>
</comment>
<organism evidence="1 2">
    <name type="scientific">Podospora bellae-mahoneyi</name>
    <dbReference type="NCBI Taxonomy" id="2093777"/>
    <lineage>
        <taxon>Eukaryota</taxon>
        <taxon>Fungi</taxon>
        <taxon>Dikarya</taxon>
        <taxon>Ascomycota</taxon>
        <taxon>Pezizomycotina</taxon>
        <taxon>Sordariomycetes</taxon>
        <taxon>Sordariomycetidae</taxon>
        <taxon>Sordariales</taxon>
        <taxon>Podosporaceae</taxon>
        <taxon>Podospora</taxon>
    </lineage>
</organism>
<dbReference type="RefSeq" id="XP_062729767.1">
    <property type="nucleotide sequence ID" value="XM_062881111.1"/>
</dbReference>
<proteinExistence type="predicted"/>
<accession>A0ABR0FAU5</accession>
<dbReference type="EMBL" id="JAFFGZ010000008">
    <property type="protein sequence ID" value="KAK4640791.1"/>
    <property type="molecule type" value="Genomic_DNA"/>
</dbReference>
<dbReference type="Proteomes" id="UP001322138">
    <property type="component" value="Unassembled WGS sequence"/>
</dbReference>
<gene>
    <name evidence="1" type="ORF">QC761_606740</name>
</gene>
<evidence type="ECO:0000313" key="1">
    <source>
        <dbReference type="EMBL" id="KAK4640791.1"/>
    </source>
</evidence>
<evidence type="ECO:0000313" key="2">
    <source>
        <dbReference type="Proteomes" id="UP001322138"/>
    </source>
</evidence>